<name>A0ABT9UAL4_PAEHA</name>
<proteinExistence type="inferred from homology"/>
<keyword evidence="11" id="KW-1185">Reference proteome</keyword>
<comment type="similarity">
    <text evidence="3 8">Belongs to the NAD(P)-dependent epimerase/dehydratase family. dTDP-glucose dehydratase subfamily.</text>
</comment>
<reference evidence="10 11" key="1">
    <citation type="submission" date="2023-07" db="EMBL/GenBank/DDBJ databases">
        <title>Sorghum-associated microbial communities from plants grown in Nebraska, USA.</title>
        <authorList>
            <person name="Schachtman D."/>
        </authorList>
    </citation>
    <scope>NUCLEOTIDE SEQUENCE [LARGE SCALE GENOMIC DNA]</scope>
    <source>
        <strain evidence="10 11">CC482</strain>
    </source>
</reference>
<evidence type="ECO:0000256" key="3">
    <source>
        <dbReference type="ARBA" id="ARBA00008178"/>
    </source>
</evidence>
<dbReference type="CDD" id="cd05246">
    <property type="entry name" value="dTDP_GD_SDR_e"/>
    <property type="match status" value="1"/>
</dbReference>
<evidence type="ECO:0000259" key="9">
    <source>
        <dbReference type="Pfam" id="PF16363"/>
    </source>
</evidence>
<dbReference type="InterPro" id="IPR005888">
    <property type="entry name" value="dTDP_Gluc_deHydtase"/>
</dbReference>
<evidence type="ECO:0000256" key="2">
    <source>
        <dbReference type="ARBA" id="ARBA00001911"/>
    </source>
</evidence>
<keyword evidence="7 8" id="KW-0456">Lyase</keyword>
<evidence type="ECO:0000256" key="7">
    <source>
        <dbReference type="ARBA" id="ARBA00023239"/>
    </source>
</evidence>
<gene>
    <name evidence="10" type="ORF">J2T15_004697</name>
</gene>
<keyword evidence="6" id="KW-0520">NAD</keyword>
<comment type="caution">
    <text evidence="10">The sequence shown here is derived from an EMBL/GenBank/DDBJ whole genome shotgun (WGS) entry which is preliminary data.</text>
</comment>
<dbReference type="Pfam" id="PF16363">
    <property type="entry name" value="GDP_Man_Dehyd"/>
    <property type="match status" value="1"/>
</dbReference>
<dbReference type="GO" id="GO:0008460">
    <property type="term" value="F:dTDP-glucose 4,6-dehydratase activity"/>
    <property type="evidence" value="ECO:0007669"/>
    <property type="project" value="UniProtKB-EC"/>
</dbReference>
<feature type="domain" description="NAD(P)-binding" evidence="9">
    <location>
        <begin position="4"/>
        <end position="304"/>
    </location>
</feature>
<protein>
    <recommendedName>
        <fullName evidence="5 8">dTDP-glucose 4,6-dehydratase</fullName>
        <ecNumber evidence="4 8">4.2.1.46</ecNumber>
    </recommendedName>
</protein>
<dbReference type="Proteomes" id="UP001229346">
    <property type="component" value="Unassembled WGS sequence"/>
</dbReference>
<dbReference type="NCBIfam" id="TIGR01181">
    <property type="entry name" value="dTDP_gluc_dehyt"/>
    <property type="match status" value="1"/>
</dbReference>
<dbReference type="Gene3D" id="3.40.50.720">
    <property type="entry name" value="NAD(P)-binding Rossmann-like Domain"/>
    <property type="match status" value="1"/>
</dbReference>
<dbReference type="InterPro" id="IPR016040">
    <property type="entry name" value="NAD(P)-bd_dom"/>
</dbReference>
<dbReference type="InterPro" id="IPR036291">
    <property type="entry name" value="NAD(P)-bd_dom_sf"/>
</dbReference>
<evidence type="ECO:0000256" key="4">
    <source>
        <dbReference type="ARBA" id="ARBA00011990"/>
    </source>
</evidence>
<sequence length="340" mass="38428">MKLLVTGGAGFIGSNFVLYMIREHPNYEIINVDALTYAGNLENLRNVEGHPNYHFVKADITERGELESIFQSGIDAVINFAAESHVDRSILQPDIFVKTNILGTQVLLDLAKQYNVGKYVQVSTDEVYGTLGETGLFTEETPLAPNSPYSASKAGADLLVRAYHETFGMNVNITRCSNNYGPYQFPEKLIPLMIQNALNDKLLPVYGDGLNVRDWLYVEDHCSAIDLVLHQGRSGEVYNVGGCNERNNMQVVRTILEALGKPESLITYVKDRLGHDRRYAIDADKIRRELGWEPKFDYESGIKSTIDWYLSNKVWMEQVVTGAYQQYYATQYLERLEGQS</sequence>
<evidence type="ECO:0000313" key="11">
    <source>
        <dbReference type="Proteomes" id="UP001229346"/>
    </source>
</evidence>
<dbReference type="EMBL" id="JAUSSU010000010">
    <property type="protein sequence ID" value="MDQ0115239.1"/>
    <property type="molecule type" value="Genomic_DNA"/>
</dbReference>
<evidence type="ECO:0000256" key="5">
    <source>
        <dbReference type="ARBA" id="ARBA00016977"/>
    </source>
</evidence>
<evidence type="ECO:0000256" key="8">
    <source>
        <dbReference type="RuleBase" id="RU004473"/>
    </source>
</evidence>
<evidence type="ECO:0000256" key="1">
    <source>
        <dbReference type="ARBA" id="ARBA00001539"/>
    </source>
</evidence>
<evidence type="ECO:0000313" key="10">
    <source>
        <dbReference type="EMBL" id="MDQ0115239.1"/>
    </source>
</evidence>
<comment type="catalytic activity">
    <reaction evidence="1 8">
        <text>dTDP-alpha-D-glucose = dTDP-4-dehydro-6-deoxy-alpha-D-glucose + H2O</text>
        <dbReference type="Rhea" id="RHEA:17221"/>
        <dbReference type="ChEBI" id="CHEBI:15377"/>
        <dbReference type="ChEBI" id="CHEBI:57477"/>
        <dbReference type="ChEBI" id="CHEBI:57649"/>
        <dbReference type="EC" id="4.2.1.46"/>
    </reaction>
</comment>
<evidence type="ECO:0000256" key="6">
    <source>
        <dbReference type="ARBA" id="ARBA00023027"/>
    </source>
</evidence>
<dbReference type="RefSeq" id="WP_307206704.1">
    <property type="nucleotide sequence ID" value="NZ_JAUSSU010000010.1"/>
</dbReference>
<organism evidence="10 11">
    <name type="scientific">Paenibacillus harenae</name>
    <dbReference type="NCBI Taxonomy" id="306543"/>
    <lineage>
        <taxon>Bacteria</taxon>
        <taxon>Bacillati</taxon>
        <taxon>Bacillota</taxon>
        <taxon>Bacilli</taxon>
        <taxon>Bacillales</taxon>
        <taxon>Paenibacillaceae</taxon>
        <taxon>Paenibacillus</taxon>
    </lineage>
</organism>
<dbReference type="PANTHER" id="PTHR43000">
    <property type="entry name" value="DTDP-D-GLUCOSE 4,6-DEHYDRATASE-RELATED"/>
    <property type="match status" value="1"/>
</dbReference>
<comment type="cofactor">
    <cofactor evidence="2 8">
        <name>NAD(+)</name>
        <dbReference type="ChEBI" id="CHEBI:57540"/>
    </cofactor>
</comment>
<dbReference type="SUPFAM" id="SSF51735">
    <property type="entry name" value="NAD(P)-binding Rossmann-fold domains"/>
    <property type="match status" value="1"/>
</dbReference>
<dbReference type="EC" id="4.2.1.46" evidence="4 8"/>
<dbReference type="Gene3D" id="3.90.25.10">
    <property type="entry name" value="UDP-galactose 4-epimerase, domain 1"/>
    <property type="match status" value="1"/>
</dbReference>
<accession>A0ABT9UAL4</accession>